<evidence type="ECO:0000313" key="3">
    <source>
        <dbReference type="Proteomes" id="UP000183567"/>
    </source>
</evidence>
<sequence>MFFCSDLADRGVHEEEEDMVAYLFGCIRVALCFMSWLWWDMVGAMSSMRG</sequence>
<proteinExistence type="predicted"/>
<feature type="transmembrane region" description="Helical" evidence="1">
    <location>
        <begin position="20"/>
        <end position="39"/>
    </location>
</feature>
<accession>A0A1J8QM88</accession>
<dbReference type="AlphaFoldDB" id="A0A1J8QM88"/>
<evidence type="ECO:0000313" key="2">
    <source>
        <dbReference type="EMBL" id="OJA10522.1"/>
    </source>
</evidence>
<keyword evidence="1" id="KW-0812">Transmembrane</keyword>
<gene>
    <name evidence="2" type="ORF">AZE42_01726</name>
</gene>
<keyword evidence="1" id="KW-1133">Transmembrane helix</keyword>
<dbReference type="EMBL" id="LVVM01005449">
    <property type="protein sequence ID" value="OJA10522.1"/>
    <property type="molecule type" value="Genomic_DNA"/>
</dbReference>
<organism evidence="2 3">
    <name type="scientific">Rhizopogon vesiculosus</name>
    <dbReference type="NCBI Taxonomy" id="180088"/>
    <lineage>
        <taxon>Eukaryota</taxon>
        <taxon>Fungi</taxon>
        <taxon>Dikarya</taxon>
        <taxon>Basidiomycota</taxon>
        <taxon>Agaricomycotina</taxon>
        <taxon>Agaricomycetes</taxon>
        <taxon>Agaricomycetidae</taxon>
        <taxon>Boletales</taxon>
        <taxon>Suillineae</taxon>
        <taxon>Rhizopogonaceae</taxon>
        <taxon>Rhizopogon</taxon>
    </lineage>
</organism>
<comment type="caution">
    <text evidence="2">The sequence shown here is derived from an EMBL/GenBank/DDBJ whole genome shotgun (WGS) entry which is preliminary data.</text>
</comment>
<evidence type="ECO:0000256" key="1">
    <source>
        <dbReference type="SAM" id="Phobius"/>
    </source>
</evidence>
<name>A0A1J8QM88_9AGAM</name>
<keyword evidence="3" id="KW-1185">Reference proteome</keyword>
<dbReference type="Proteomes" id="UP000183567">
    <property type="component" value="Unassembled WGS sequence"/>
</dbReference>
<protein>
    <submittedName>
        <fullName evidence="2">Uncharacterized protein</fullName>
    </submittedName>
</protein>
<reference evidence="2 3" key="1">
    <citation type="submission" date="2016-03" db="EMBL/GenBank/DDBJ databases">
        <title>Comparative genomics of the ectomycorrhizal sister species Rhizopogon vinicolor and Rhizopogon vesiculosus (Basidiomycota: Boletales) reveals a divergence of the mating type B locus.</title>
        <authorList>
            <person name="Mujic A.B."/>
            <person name="Kuo A."/>
            <person name="Tritt A."/>
            <person name="Lipzen A."/>
            <person name="Chen C."/>
            <person name="Johnson J."/>
            <person name="Sharma A."/>
            <person name="Barry K."/>
            <person name="Grigoriev I.V."/>
            <person name="Spatafora J.W."/>
        </authorList>
    </citation>
    <scope>NUCLEOTIDE SEQUENCE [LARGE SCALE GENOMIC DNA]</scope>
    <source>
        <strain evidence="2 3">AM-OR11-056</strain>
    </source>
</reference>
<keyword evidence="1" id="KW-0472">Membrane</keyword>